<keyword evidence="1" id="KW-1133">Transmembrane helix</keyword>
<organism evidence="2 3">
    <name type="scientific">Ktedonospora formicarum</name>
    <dbReference type="NCBI Taxonomy" id="2778364"/>
    <lineage>
        <taxon>Bacteria</taxon>
        <taxon>Bacillati</taxon>
        <taxon>Chloroflexota</taxon>
        <taxon>Ktedonobacteria</taxon>
        <taxon>Ktedonobacterales</taxon>
        <taxon>Ktedonobacteraceae</taxon>
        <taxon>Ktedonospora</taxon>
    </lineage>
</organism>
<proteinExistence type="predicted"/>
<dbReference type="AlphaFoldDB" id="A0A8J3MU38"/>
<reference evidence="2" key="1">
    <citation type="submission" date="2020-10" db="EMBL/GenBank/DDBJ databases">
        <title>Taxonomic study of unclassified bacteria belonging to the class Ktedonobacteria.</title>
        <authorList>
            <person name="Yabe S."/>
            <person name="Wang C.M."/>
            <person name="Zheng Y."/>
            <person name="Sakai Y."/>
            <person name="Cavaletti L."/>
            <person name="Monciardini P."/>
            <person name="Donadio S."/>
        </authorList>
    </citation>
    <scope>NUCLEOTIDE SEQUENCE</scope>
    <source>
        <strain evidence="2">SOSP1-1</strain>
    </source>
</reference>
<evidence type="ECO:0000256" key="1">
    <source>
        <dbReference type="SAM" id="Phobius"/>
    </source>
</evidence>
<keyword evidence="1" id="KW-0472">Membrane</keyword>
<dbReference type="Proteomes" id="UP000612362">
    <property type="component" value="Unassembled WGS sequence"/>
</dbReference>
<feature type="transmembrane region" description="Helical" evidence="1">
    <location>
        <begin position="130"/>
        <end position="147"/>
    </location>
</feature>
<feature type="transmembrane region" description="Helical" evidence="1">
    <location>
        <begin position="80"/>
        <end position="99"/>
    </location>
</feature>
<dbReference type="EMBL" id="BNJF01000002">
    <property type="protein sequence ID" value="GHO46228.1"/>
    <property type="molecule type" value="Genomic_DNA"/>
</dbReference>
<protein>
    <recommendedName>
        <fullName evidence="4">DUF1772 domain-containing protein</fullName>
    </recommendedName>
</protein>
<keyword evidence="3" id="KW-1185">Reference proteome</keyword>
<comment type="caution">
    <text evidence="2">The sequence shown here is derived from an EMBL/GenBank/DDBJ whole genome shotgun (WGS) entry which is preliminary data.</text>
</comment>
<feature type="transmembrane region" description="Helical" evidence="1">
    <location>
        <begin position="6"/>
        <end position="25"/>
    </location>
</feature>
<evidence type="ECO:0000313" key="3">
    <source>
        <dbReference type="Proteomes" id="UP000612362"/>
    </source>
</evidence>
<keyword evidence="1" id="KW-0812">Transmembrane</keyword>
<evidence type="ECO:0008006" key="4">
    <source>
        <dbReference type="Google" id="ProtNLM"/>
    </source>
</evidence>
<dbReference type="RefSeq" id="WP_220195617.1">
    <property type="nucleotide sequence ID" value="NZ_BNJF01000002.1"/>
</dbReference>
<feature type="transmembrane region" description="Helical" evidence="1">
    <location>
        <begin position="52"/>
        <end position="74"/>
    </location>
</feature>
<accession>A0A8J3MU38</accession>
<name>A0A8J3MU38_9CHLR</name>
<evidence type="ECO:0000313" key="2">
    <source>
        <dbReference type="EMBL" id="GHO46228.1"/>
    </source>
</evidence>
<gene>
    <name evidence="2" type="ORF">KSX_43910</name>
</gene>
<sequence>MTQTLAEILILVPSVLTTGYLIWIADVLQSIMNDMDEPTFGRFMHLLYKRGISSAYAIVSSTITMIAMIPYFIFYGFNHWWFIAGLFAFILSSVAGKLLNLPVYKRILALDNGAITALAEERWKLQTANWVRSLICLASIVLMVVQFI</sequence>